<reference evidence="1 2" key="1">
    <citation type="journal article" date="2018" name="Sci. Rep.">
        <title>Genomic signatures of local adaptation to the degree of environmental predictability in rotifers.</title>
        <authorList>
            <person name="Franch-Gras L."/>
            <person name="Hahn C."/>
            <person name="Garcia-Roger E.M."/>
            <person name="Carmona M.J."/>
            <person name="Serra M."/>
            <person name="Gomez A."/>
        </authorList>
    </citation>
    <scope>NUCLEOTIDE SEQUENCE [LARGE SCALE GENOMIC DNA]</scope>
    <source>
        <strain evidence="1">HYR1</strain>
    </source>
</reference>
<dbReference type="AlphaFoldDB" id="A0A3M7RUZ6"/>
<dbReference type="Proteomes" id="UP000276133">
    <property type="component" value="Unassembled WGS sequence"/>
</dbReference>
<name>A0A3M7RUZ6_BRAPC</name>
<evidence type="ECO:0000313" key="1">
    <source>
        <dbReference type="EMBL" id="RNA27312.1"/>
    </source>
</evidence>
<accession>A0A3M7RUZ6</accession>
<evidence type="ECO:0000313" key="2">
    <source>
        <dbReference type="Proteomes" id="UP000276133"/>
    </source>
</evidence>
<gene>
    <name evidence="1" type="ORF">BpHYR1_034301</name>
</gene>
<dbReference type="EMBL" id="REGN01002563">
    <property type="protein sequence ID" value="RNA27312.1"/>
    <property type="molecule type" value="Genomic_DNA"/>
</dbReference>
<sequence>MTKKLTQKEADLFSYVAFSSFDRNRKNIFDAENLNGETAQIKKKVFFSQKNVSCLKENSPVICHGHIFLRKENSGKNCAFSTI</sequence>
<comment type="caution">
    <text evidence="1">The sequence shown here is derived from an EMBL/GenBank/DDBJ whole genome shotgun (WGS) entry which is preliminary data.</text>
</comment>
<protein>
    <submittedName>
        <fullName evidence="1">Uncharacterized protein</fullName>
    </submittedName>
</protein>
<organism evidence="1 2">
    <name type="scientific">Brachionus plicatilis</name>
    <name type="common">Marine rotifer</name>
    <name type="synonym">Brachionus muelleri</name>
    <dbReference type="NCBI Taxonomy" id="10195"/>
    <lineage>
        <taxon>Eukaryota</taxon>
        <taxon>Metazoa</taxon>
        <taxon>Spiralia</taxon>
        <taxon>Gnathifera</taxon>
        <taxon>Rotifera</taxon>
        <taxon>Eurotatoria</taxon>
        <taxon>Monogononta</taxon>
        <taxon>Pseudotrocha</taxon>
        <taxon>Ploima</taxon>
        <taxon>Brachionidae</taxon>
        <taxon>Brachionus</taxon>
    </lineage>
</organism>
<proteinExistence type="predicted"/>
<keyword evidence="2" id="KW-1185">Reference proteome</keyword>